<reference evidence="8" key="2">
    <citation type="submission" date="2025-09" db="UniProtKB">
        <authorList>
            <consortium name="Ensembl"/>
        </authorList>
    </citation>
    <scope>IDENTIFICATION</scope>
</reference>
<dbReference type="PANTHER" id="PTHR10912">
    <property type="entry name" value="ADP-RIBOSYL CYCLASE"/>
    <property type="match status" value="1"/>
</dbReference>
<comment type="similarity">
    <text evidence="1">Belongs to the ADP-ribosyl cyclase family.</text>
</comment>
<evidence type="ECO:0000256" key="1">
    <source>
        <dbReference type="ARBA" id="ARBA00005406"/>
    </source>
</evidence>
<dbReference type="GO" id="GO:0005886">
    <property type="term" value="C:plasma membrane"/>
    <property type="evidence" value="ECO:0007669"/>
    <property type="project" value="TreeGrafter"/>
</dbReference>
<evidence type="ECO:0000256" key="6">
    <source>
        <dbReference type="ARBA" id="ARBA00023157"/>
    </source>
</evidence>
<dbReference type="SUPFAM" id="SSF52309">
    <property type="entry name" value="N-(deoxy)ribosyltransferase-like"/>
    <property type="match status" value="1"/>
</dbReference>
<evidence type="ECO:0000313" key="8">
    <source>
        <dbReference type="Ensembl" id="ENSGMOP00000057458.1"/>
    </source>
</evidence>
<dbReference type="PANTHER" id="PTHR10912:SF9">
    <property type="entry name" value="ADP-RIBOSYL CYCLASE_CYCLIC ADP-RIBOSE HYDROLASE"/>
    <property type="match status" value="1"/>
</dbReference>
<dbReference type="AlphaFoldDB" id="A0A8C5C9S3"/>
<dbReference type="InterPro" id="IPR003193">
    <property type="entry name" value="ADP-ribosyl_cyclase"/>
</dbReference>
<keyword evidence="7" id="KW-0812">Transmembrane</keyword>
<feature type="transmembrane region" description="Helical" evidence="7">
    <location>
        <begin position="20"/>
        <end position="43"/>
    </location>
</feature>
<keyword evidence="4" id="KW-0378">Hydrolase</keyword>
<dbReference type="Ensembl" id="ENSGMOT00000041725.1">
    <property type="protein sequence ID" value="ENSGMOP00000057458.1"/>
    <property type="gene ID" value="ENSGMOG00000009482.2"/>
</dbReference>
<keyword evidence="9" id="KW-1185">Reference proteome</keyword>
<proteinExistence type="inferred from homology"/>
<keyword evidence="7" id="KW-0472">Membrane</keyword>
<keyword evidence="7" id="KW-1133">Transmembrane helix</keyword>
<dbReference type="OrthoDB" id="10028716at2759"/>
<organism evidence="8 9">
    <name type="scientific">Gadus morhua</name>
    <name type="common">Atlantic cod</name>
    <dbReference type="NCBI Taxonomy" id="8049"/>
    <lineage>
        <taxon>Eukaryota</taxon>
        <taxon>Metazoa</taxon>
        <taxon>Chordata</taxon>
        <taxon>Craniata</taxon>
        <taxon>Vertebrata</taxon>
        <taxon>Euteleostomi</taxon>
        <taxon>Actinopterygii</taxon>
        <taxon>Neopterygii</taxon>
        <taxon>Teleostei</taxon>
        <taxon>Neoteleostei</taxon>
        <taxon>Acanthomorphata</taxon>
        <taxon>Zeiogadaria</taxon>
        <taxon>Gadariae</taxon>
        <taxon>Gadiformes</taxon>
        <taxon>Gadoidei</taxon>
        <taxon>Gadidae</taxon>
        <taxon>Gadus</taxon>
    </lineage>
</organism>
<evidence type="ECO:0000256" key="4">
    <source>
        <dbReference type="ARBA" id="ARBA00022801"/>
    </source>
</evidence>
<keyword evidence="3" id="KW-0808">Transferase</keyword>
<gene>
    <name evidence="8" type="primary">LOC115537078</name>
</gene>
<dbReference type="GO" id="GO:0016740">
    <property type="term" value="F:transferase activity"/>
    <property type="evidence" value="ECO:0007669"/>
    <property type="project" value="UniProtKB-KW"/>
</dbReference>
<evidence type="ECO:0000256" key="3">
    <source>
        <dbReference type="ARBA" id="ARBA00022679"/>
    </source>
</evidence>
<dbReference type="Pfam" id="PF02267">
    <property type="entry name" value="Rib_hydrolayse"/>
    <property type="match status" value="1"/>
</dbReference>
<dbReference type="GeneTree" id="ENSGT00390000017291"/>
<evidence type="ECO:0000313" key="9">
    <source>
        <dbReference type="Proteomes" id="UP000694546"/>
    </source>
</evidence>
<accession>A0A8C5C9S3</accession>
<keyword evidence="6" id="KW-1015">Disulfide bond</keyword>
<dbReference type="GO" id="GO:0016849">
    <property type="term" value="F:phosphorus-oxygen lyase activity"/>
    <property type="evidence" value="ECO:0007669"/>
    <property type="project" value="TreeGrafter"/>
</dbReference>
<evidence type="ECO:0000256" key="7">
    <source>
        <dbReference type="SAM" id="Phobius"/>
    </source>
</evidence>
<dbReference type="Proteomes" id="UP000694546">
    <property type="component" value="Chromosome 23"/>
</dbReference>
<dbReference type="GO" id="GO:0030890">
    <property type="term" value="P:positive regulation of B cell proliferation"/>
    <property type="evidence" value="ECO:0007669"/>
    <property type="project" value="TreeGrafter"/>
</dbReference>
<dbReference type="Gene3D" id="1.20.82.10">
    <property type="entry name" value="ADP Ribosyl Cyclase, Chain A, domain 1"/>
    <property type="match status" value="1"/>
</dbReference>
<sequence length="280" mass="30914">MESDPIRGGHRRRKRRVRVVGGCAMAVLLVVVVVVVVVTAVVLSNRTDTFKATFIQECERRTPENTSTDCVEVWSAFEQAYVGRDPCQVPPEAYDHLLSVAPPQPACNRMLFWSGTKEVAHQVSEGCYQTMEDSMLGSVLDGMTWCGKEGSNETFTSGCPGWTECVNNPVRSFWSRASAEFAAVACGDAVVLLNGSRDTPFSPTSIFGSIEVKKFTSDRMKSLTAVLVTKDNVLANCEDESLKNLQKELKPGIKYICKEVPESELLTCKKDHDQTCVPCW</sequence>
<evidence type="ECO:0000256" key="2">
    <source>
        <dbReference type="ARBA" id="ARBA00011982"/>
    </source>
</evidence>
<protein>
    <recommendedName>
        <fullName evidence="2">ADP-ribosyl cyclase/cyclic ADP-ribose hydrolase</fullName>
        <ecNumber evidence="2">3.2.2.6</ecNumber>
    </recommendedName>
</protein>
<reference evidence="8" key="1">
    <citation type="submission" date="2025-08" db="UniProtKB">
        <authorList>
            <consortium name="Ensembl"/>
        </authorList>
    </citation>
    <scope>IDENTIFICATION</scope>
</reference>
<dbReference type="EC" id="3.2.2.6" evidence="2"/>
<name>A0A8C5C9S3_GADMO</name>
<evidence type="ECO:0000256" key="5">
    <source>
        <dbReference type="ARBA" id="ARBA00023027"/>
    </source>
</evidence>
<keyword evidence="5" id="KW-0520">NAD</keyword>
<dbReference type="Gene3D" id="3.40.50.720">
    <property type="entry name" value="NAD(P)-binding Rossmann-like Domain"/>
    <property type="match status" value="1"/>
</dbReference>
<dbReference type="GO" id="GO:0061809">
    <property type="term" value="F:NAD+ nucleosidase activity, cyclic ADP-ribose generating"/>
    <property type="evidence" value="ECO:0007669"/>
    <property type="project" value="UniProtKB-EC"/>
</dbReference>